<protein>
    <submittedName>
        <fullName evidence="1">Uncharacterized protein</fullName>
    </submittedName>
</protein>
<proteinExistence type="predicted"/>
<sequence>MKWCTEECTGRSEIRSSQIIRWGCASEKHDPESRFLCQIIRSIGVNWKSRNAAHTHSSNVFPKDGDFLDNKFSASASSSCRSDFLLISRREESLTIVAGRSTENVSFKESLVLDNSSNVKHERRKPFMQSGSLRRSLTHDESSFDSYEDIKFEKIAEDVNQFCWGKTKSKALQSQNRFRKVCINQDILEEYDHRMDFFEQTAEMYDSVLPYFSPEPRLFCHQISGPGFEMLILTLLKMGLKLLLNMKLVSRPSEFYYEGDDLSLLHSHGVDNLNNYLTPRAMLSSRVDGTRDEEDQKKSFSSSILPKHGEKLSARSFHIYVINLHPSCGDCVFSDERPSMKMKLANIWNNKLQAQRGVYKYTQWGFKRRNNLDLEHSANKCMEQLSISLPHTHMKNSSV</sequence>
<accession>A0A3Q7FX72</accession>
<keyword evidence="2" id="KW-1185">Reference proteome</keyword>
<dbReference type="Gramene" id="Solyc02g088945.1.1">
    <property type="protein sequence ID" value="Solyc02g088945.1.1"/>
    <property type="gene ID" value="Solyc02g088945.1"/>
</dbReference>
<dbReference type="STRING" id="4081.A0A3Q7FX72"/>
<evidence type="ECO:0000313" key="2">
    <source>
        <dbReference type="Proteomes" id="UP000004994"/>
    </source>
</evidence>
<organism evidence="1">
    <name type="scientific">Solanum lycopersicum</name>
    <name type="common">Tomato</name>
    <name type="synonym">Lycopersicon esculentum</name>
    <dbReference type="NCBI Taxonomy" id="4081"/>
    <lineage>
        <taxon>Eukaryota</taxon>
        <taxon>Viridiplantae</taxon>
        <taxon>Streptophyta</taxon>
        <taxon>Embryophyta</taxon>
        <taxon>Tracheophyta</taxon>
        <taxon>Spermatophyta</taxon>
        <taxon>Magnoliopsida</taxon>
        <taxon>eudicotyledons</taxon>
        <taxon>Gunneridae</taxon>
        <taxon>Pentapetalae</taxon>
        <taxon>asterids</taxon>
        <taxon>lamiids</taxon>
        <taxon>Solanales</taxon>
        <taxon>Solanaceae</taxon>
        <taxon>Solanoideae</taxon>
        <taxon>Solaneae</taxon>
        <taxon>Solanum</taxon>
        <taxon>Solanum subgen. Lycopersicon</taxon>
    </lineage>
</organism>
<evidence type="ECO:0000313" key="1">
    <source>
        <dbReference type="EnsemblPlants" id="Solyc02g088945.1.1"/>
    </source>
</evidence>
<dbReference type="InParanoid" id="A0A3Q7FX72"/>
<name>A0A3Q7FX72_SOLLC</name>
<reference evidence="1" key="2">
    <citation type="submission" date="2019-01" db="UniProtKB">
        <authorList>
            <consortium name="EnsemblPlants"/>
        </authorList>
    </citation>
    <scope>IDENTIFICATION</scope>
    <source>
        <strain evidence="1">cv. Heinz 1706</strain>
    </source>
</reference>
<dbReference type="EnsemblPlants" id="Solyc02g088945.1.1">
    <property type="protein sequence ID" value="Solyc02g088945.1.1"/>
    <property type="gene ID" value="Solyc02g088945.1"/>
</dbReference>
<dbReference type="Proteomes" id="UP000004994">
    <property type="component" value="Chromosome 2"/>
</dbReference>
<reference evidence="1" key="1">
    <citation type="journal article" date="2012" name="Nature">
        <title>The tomato genome sequence provides insights into fleshy fruit evolution.</title>
        <authorList>
            <consortium name="Tomato Genome Consortium"/>
        </authorList>
    </citation>
    <scope>NUCLEOTIDE SEQUENCE [LARGE SCALE GENOMIC DNA]</scope>
    <source>
        <strain evidence="1">cv. Heinz 1706</strain>
    </source>
</reference>
<dbReference type="AlphaFoldDB" id="A0A3Q7FX72"/>